<keyword evidence="1" id="KW-1133">Transmembrane helix</keyword>
<dbReference type="RefSeq" id="WP_147107738.1">
    <property type="nucleotide sequence ID" value="NZ_BJVJ01000025.1"/>
</dbReference>
<name>A0A511DGD5_9PSEU</name>
<keyword evidence="3" id="KW-1185">Reference proteome</keyword>
<accession>A0A511DGD5</accession>
<sequence>MTENRMTAGAVVVSMIFGIVVAILAVTGSEALSLVAIIGGAVVGLTWVVVGMTSASRRRGTQTRS</sequence>
<keyword evidence="1" id="KW-0812">Transmembrane</keyword>
<reference evidence="2 3" key="1">
    <citation type="submission" date="2019-07" db="EMBL/GenBank/DDBJ databases">
        <title>Whole genome shotgun sequence of Pseudonocardia sulfidoxydans NBRC 16205.</title>
        <authorList>
            <person name="Hosoyama A."/>
            <person name="Uohara A."/>
            <person name="Ohji S."/>
            <person name="Ichikawa N."/>
        </authorList>
    </citation>
    <scope>NUCLEOTIDE SEQUENCE [LARGE SCALE GENOMIC DNA]</scope>
    <source>
        <strain evidence="2 3">NBRC 16205</strain>
    </source>
</reference>
<evidence type="ECO:0000313" key="3">
    <source>
        <dbReference type="Proteomes" id="UP000321685"/>
    </source>
</evidence>
<feature type="transmembrane region" description="Helical" evidence="1">
    <location>
        <begin position="7"/>
        <end position="26"/>
    </location>
</feature>
<feature type="transmembrane region" description="Helical" evidence="1">
    <location>
        <begin position="32"/>
        <end position="55"/>
    </location>
</feature>
<dbReference type="EMBL" id="BJVJ01000025">
    <property type="protein sequence ID" value="GEL23850.1"/>
    <property type="molecule type" value="Genomic_DNA"/>
</dbReference>
<evidence type="ECO:0000313" key="2">
    <source>
        <dbReference type="EMBL" id="GEL23850.1"/>
    </source>
</evidence>
<comment type="caution">
    <text evidence="2">The sequence shown here is derived from an EMBL/GenBank/DDBJ whole genome shotgun (WGS) entry which is preliminary data.</text>
</comment>
<proteinExistence type="predicted"/>
<keyword evidence="1" id="KW-0472">Membrane</keyword>
<dbReference type="Proteomes" id="UP000321685">
    <property type="component" value="Unassembled WGS sequence"/>
</dbReference>
<protein>
    <submittedName>
        <fullName evidence="2">Uncharacterized protein</fullName>
    </submittedName>
</protein>
<evidence type="ECO:0000256" key="1">
    <source>
        <dbReference type="SAM" id="Phobius"/>
    </source>
</evidence>
<gene>
    <name evidence="2" type="ORF">PSU4_28040</name>
</gene>
<organism evidence="2 3">
    <name type="scientific">Pseudonocardia sulfidoxydans NBRC 16205</name>
    <dbReference type="NCBI Taxonomy" id="1223511"/>
    <lineage>
        <taxon>Bacteria</taxon>
        <taxon>Bacillati</taxon>
        <taxon>Actinomycetota</taxon>
        <taxon>Actinomycetes</taxon>
        <taxon>Pseudonocardiales</taxon>
        <taxon>Pseudonocardiaceae</taxon>
        <taxon>Pseudonocardia</taxon>
    </lineage>
</organism>
<dbReference type="AlphaFoldDB" id="A0A511DGD5"/>